<dbReference type="PANTHER" id="PTHR43133:SF50">
    <property type="entry name" value="ECF RNA POLYMERASE SIGMA FACTOR SIGM"/>
    <property type="match status" value="1"/>
</dbReference>
<dbReference type="PANTHER" id="PTHR43133">
    <property type="entry name" value="RNA POLYMERASE ECF-TYPE SIGMA FACTO"/>
    <property type="match status" value="1"/>
</dbReference>
<dbReference type="InterPro" id="IPR013249">
    <property type="entry name" value="RNA_pol_sigma70_r4_t2"/>
</dbReference>
<evidence type="ECO:0000256" key="3">
    <source>
        <dbReference type="ARBA" id="ARBA00023082"/>
    </source>
</evidence>
<evidence type="ECO:0000256" key="1">
    <source>
        <dbReference type="ARBA" id="ARBA00010641"/>
    </source>
</evidence>
<comment type="caution">
    <text evidence="8">The sequence shown here is derived from an EMBL/GenBank/DDBJ whole genome shotgun (WGS) entry which is preliminary data.</text>
</comment>
<reference evidence="8 9" key="1">
    <citation type="journal article" date="2019" name="Int. J. Syst. Evol. Microbiol.">
        <title>The Global Catalogue of Microorganisms (GCM) 10K type strain sequencing project: providing services to taxonomists for standard genome sequencing and annotation.</title>
        <authorList>
            <consortium name="The Broad Institute Genomics Platform"/>
            <consortium name="The Broad Institute Genome Sequencing Center for Infectious Disease"/>
            <person name="Wu L."/>
            <person name="Ma J."/>
        </authorList>
    </citation>
    <scope>NUCLEOTIDE SEQUENCE [LARGE SCALE GENOMIC DNA]</scope>
    <source>
        <strain evidence="8 9">JCM 16021</strain>
    </source>
</reference>
<comment type="similarity">
    <text evidence="1">Belongs to the sigma-70 factor family. ECF subfamily.</text>
</comment>
<dbReference type="RefSeq" id="WP_344303213.1">
    <property type="nucleotide sequence ID" value="NZ_BAAAQQ010000007.1"/>
</dbReference>
<keyword evidence="4" id="KW-0238">DNA-binding</keyword>
<dbReference type="InterPro" id="IPR007627">
    <property type="entry name" value="RNA_pol_sigma70_r2"/>
</dbReference>
<evidence type="ECO:0000256" key="4">
    <source>
        <dbReference type="ARBA" id="ARBA00023125"/>
    </source>
</evidence>
<dbReference type="CDD" id="cd06171">
    <property type="entry name" value="Sigma70_r4"/>
    <property type="match status" value="1"/>
</dbReference>
<dbReference type="Gene3D" id="1.10.1740.10">
    <property type="match status" value="1"/>
</dbReference>
<name>A0ABN2Y7C3_9ACTN</name>
<evidence type="ECO:0000256" key="2">
    <source>
        <dbReference type="ARBA" id="ARBA00023015"/>
    </source>
</evidence>
<accession>A0ABN2Y7C3</accession>
<sequence>MLVRTEASTEFEWWFRASYSSVERTVFLVVGDRGRAEEIAQEAFVKMLQRWSAVRRYDRPDAWVRRVAVRMAVKSAKRERVRPEVERLASKPDLDMPSLPDPDLAAAVAELSPMQRAVVVLFYWEDNTVFDIARALEVSESTVKQHLFRARARLATLLGEEVTDDVH</sequence>
<evidence type="ECO:0000259" key="6">
    <source>
        <dbReference type="Pfam" id="PF04542"/>
    </source>
</evidence>
<dbReference type="Pfam" id="PF04542">
    <property type="entry name" value="Sigma70_r2"/>
    <property type="match status" value="1"/>
</dbReference>
<evidence type="ECO:0000256" key="5">
    <source>
        <dbReference type="ARBA" id="ARBA00023163"/>
    </source>
</evidence>
<feature type="domain" description="RNA polymerase sigma-70 region 2" evidence="6">
    <location>
        <begin position="16"/>
        <end position="80"/>
    </location>
</feature>
<dbReference type="InterPro" id="IPR013325">
    <property type="entry name" value="RNA_pol_sigma_r2"/>
</dbReference>
<evidence type="ECO:0000313" key="8">
    <source>
        <dbReference type="EMBL" id="GAA2121917.1"/>
    </source>
</evidence>
<protein>
    <submittedName>
        <fullName evidence="8">SigE family RNA polymerase sigma factor</fullName>
    </submittedName>
</protein>
<proteinExistence type="inferred from homology"/>
<dbReference type="EMBL" id="BAAAQQ010000007">
    <property type="protein sequence ID" value="GAA2121917.1"/>
    <property type="molecule type" value="Genomic_DNA"/>
</dbReference>
<dbReference type="SUPFAM" id="SSF88659">
    <property type="entry name" value="Sigma3 and sigma4 domains of RNA polymerase sigma factors"/>
    <property type="match status" value="1"/>
</dbReference>
<dbReference type="NCBIfam" id="TIGR02937">
    <property type="entry name" value="sigma70-ECF"/>
    <property type="match status" value="1"/>
</dbReference>
<gene>
    <name evidence="8" type="ORF">GCM10009843_16580</name>
</gene>
<evidence type="ECO:0000259" key="7">
    <source>
        <dbReference type="Pfam" id="PF08281"/>
    </source>
</evidence>
<organism evidence="8 9">
    <name type="scientific">Nocardioides bigeumensis</name>
    <dbReference type="NCBI Taxonomy" id="433657"/>
    <lineage>
        <taxon>Bacteria</taxon>
        <taxon>Bacillati</taxon>
        <taxon>Actinomycetota</taxon>
        <taxon>Actinomycetes</taxon>
        <taxon>Propionibacteriales</taxon>
        <taxon>Nocardioidaceae</taxon>
        <taxon>Nocardioides</taxon>
    </lineage>
</organism>
<dbReference type="SUPFAM" id="SSF88946">
    <property type="entry name" value="Sigma2 domain of RNA polymerase sigma factors"/>
    <property type="match status" value="1"/>
</dbReference>
<keyword evidence="3" id="KW-0731">Sigma factor</keyword>
<dbReference type="Pfam" id="PF08281">
    <property type="entry name" value="Sigma70_r4_2"/>
    <property type="match status" value="1"/>
</dbReference>
<evidence type="ECO:0000313" key="9">
    <source>
        <dbReference type="Proteomes" id="UP001500575"/>
    </source>
</evidence>
<dbReference type="InterPro" id="IPR036388">
    <property type="entry name" value="WH-like_DNA-bd_sf"/>
</dbReference>
<dbReference type="Gene3D" id="1.10.10.10">
    <property type="entry name" value="Winged helix-like DNA-binding domain superfamily/Winged helix DNA-binding domain"/>
    <property type="match status" value="1"/>
</dbReference>
<keyword evidence="2" id="KW-0805">Transcription regulation</keyword>
<dbReference type="InterPro" id="IPR014284">
    <property type="entry name" value="RNA_pol_sigma-70_dom"/>
</dbReference>
<dbReference type="Proteomes" id="UP001500575">
    <property type="component" value="Unassembled WGS sequence"/>
</dbReference>
<feature type="domain" description="RNA polymerase sigma factor 70 region 4 type 2" evidence="7">
    <location>
        <begin position="104"/>
        <end position="154"/>
    </location>
</feature>
<keyword evidence="5" id="KW-0804">Transcription</keyword>
<keyword evidence="9" id="KW-1185">Reference proteome</keyword>
<dbReference type="InterPro" id="IPR013324">
    <property type="entry name" value="RNA_pol_sigma_r3/r4-like"/>
</dbReference>
<dbReference type="InterPro" id="IPR039425">
    <property type="entry name" value="RNA_pol_sigma-70-like"/>
</dbReference>